<evidence type="ECO:0000313" key="1">
    <source>
        <dbReference type="EMBL" id="XDI99185.1"/>
    </source>
</evidence>
<reference evidence="1" key="1">
    <citation type="submission" date="2024-06" db="EMBL/GenBank/DDBJ databases">
        <title>KlebPhaCol: A community-driven resource for collaborative research in Klebsiella.</title>
        <authorList>
            <person name="Rothschild-Rodriguez D."/>
            <person name="Lambon K.S."/>
            <person name="Nobrega F.L."/>
        </authorList>
    </citation>
    <scope>NUCLEOTIDE SEQUENCE</scope>
</reference>
<protein>
    <submittedName>
        <fullName evidence="1">Uncharacterized protein</fullName>
    </submittedName>
</protein>
<dbReference type="EMBL" id="PP934563">
    <property type="protein sequence ID" value="XDI99185.1"/>
    <property type="molecule type" value="Genomic_DNA"/>
</dbReference>
<sequence length="32" mass="3628">MTSQKKEAIAHLMKDCLPSQVVNIQNQEDTLN</sequence>
<proteinExistence type="predicted"/>
<organism evidence="1">
    <name type="scientific">Klebsiella phage RothC</name>
    <dbReference type="NCBI Taxonomy" id="3229748"/>
    <lineage>
        <taxon>Viruses</taxon>
        <taxon>Duplodnaviria</taxon>
        <taxon>Heunggongvirae</taxon>
        <taxon>Uroviricota</taxon>
        <taxon>Caudoviricetes</taxon>
        <taxon>Felixviridae</taxon>
        <taxon>Nakavirus</taxon>
        <taxon>Nakavirus sapi</taxon>
    </lineage>
</organism>
<name>A0AB39BYV4_9CAUD</name>
<accession>A0AB39BYV4</accession>